<dbReference type="SMART" id="SM01039">
    <property type="entry name" value="BRICHOS"/>
    <property type="match status" value="1"/>
</dbReference>
<dbReference type="GO" id="GO:0007585">
    <property type="term" value="P:respiratory gaseous exchange by respiratory system"/>
    <property type="evidence" value="ECO:0007669"/>
    <property type="project" value="InterPro"/>
</dbReference>
<evidence type="ECO:0000313" key="3">
    <source>
        <dbReference type="Ensembl" id="ENSSMRP00000019907.1"/>
    </source>
</evidence>
<reference evidence="3" key="1">
    <citation type="submission" date="2025-08" db="UniProtKB">
        <authorList>
            <consortium name="Ensembl"/>
        </authorList>
    </citation>
    <scope>IDENTIFICATION</scope>
</reference>
<evidence type="ECO:0000259" key="2">
    <source>
        <dbReference type="PROSITE" id="PS50869"/>
    </source>
</evidence>
<accession>A0A8D0CBR5</accession>
<dbReference type="Gene3D" id="3.30.390.150">
    <property type="match status" value="1"/>
</dbReference>
<dbReference type="GeneTree" id="ENSGT00390000017162"/>
<sequence length="120" mass="13422">MTIQGSKQHLSMSRKERMATFHVGTANSSATLVYDYSNLLIGYRSWPGGSCYILRMSKENIQSLDAAIRVFQHIKEPKHLVALLKKGKEEVEGLPVPLVDRSTLGTTINILCSSVPIYWV</sequence>
<evidence type="ECO:0000313" key="4">
    <source>
        <dbReference type="Proteomes" id="UP000694421"/>
    </source>
</evidence>
<name>A0A8D0CBR5_SALMN</name>
<dbReference type="Proteomes" id="UP000694421">
    <property type="component" value="Unplaced"/>
</dbReference>
<dbReference type="Ensembl" id="ENSSMRT00000023344.1">
    <property type="protein sequence ID" value="ENSSMRP00000019907.1"/>
    <property type="gene ID" value="ENSSMRG00000015504.1"/>
</dbReference>
<evidence type="ECO:0000256" key="1">
    <source>
        <dbReference type="ARBA" id="ARBA00023157"/>
    </source>
</evidence>
<dbReference type="AlphaFoldDB" id="A0A8D0CBR5"/>
<dbReference type="Pfam" id="PF04089">
    <property type="entry name" value="BRICHOS"/>
    <property type="match status" value="1"/>
</dbReference>
<dbReference type="InterPro" id="IPR007084">
    <property type="entry name" value="BRICHOS_dom"/>
</dbReference>
<keyword evidence="4" id="KW-1185">Reference proteome</keyword>
<feature type="domain" description="BRICHOS" evidence="2">
    <location>
        <begin position="24"/>
        <end position="120"/>
    </location>
</feature>
<dbReference type="PANTHER" id="PTHR10800:SF4">
    <property type="entry name" value="PULMONARY SURFACTANT-ASSOCIATED PROTEIN C"/>
    <property type="match status" value="1"/>
</dbReference>
<protein>
    <recommendedName>
        <fullName evidence="2">BRICHOS domain-containing protein</fullName>
    </recommendedName>
</protein>
<proteinExistence type="predicted"/>
<dbReference type="GO" id="GO:0005615">
    <property type="term" value="C:extracellular space"/>
    <property type="evidence" value="ECO:0007669"/>
    <property type="project" value="TreeGrafter"/>
</dbReference>
<dbReference type="PROSITE" id="PS50869">
    <property type="entry name" value="BRICHOS"/>
    <property type="match status" value="1"/>
</dbReference>
<keyword evidence="1" id="KW-1015">Disulfide bond</keyword>
<organism evidence="3 4">
    <name type="scientific">Salvator merianae</name>
    <name type="common">Argentine black and white tegu</name>
    <name type="synonym">Tupinambis merianae</name>
    <dbReference type="NCBI Taxonomy" id="96440"/>
    <lineage>
        <taxon>Eukaryota</taxon>
        <taxon>Metazoa</taxon>
        <taxon>Chordata</taxon>
        <taxon>Craniata</taxon>
        <taxon>Vertebrata</taxon>
        <taxon>Euteleostomi</taxon>
        <taxon>Lepidosauria</taxon>
        <taxon>Squamata</taxon>
        <taxon>Bifurcata</taxon>
        <taxon>Unidentata</taxon>
        <taxon>Episquamata</taxon>
        <taxon>Laterata</taxon>
        <taxon>Teiioidea</taxon>
        <taxon>Teiidae</taxon>
        <taxon>Salvator</taxon>
    </lineage>
</organism>
<reference evidence="3" key="2">
    <citation type="submission" date="2025-09" db="UniProtKB">
        <authorList>
            <consortium name="Ensembl"/>
        </authorList>
    </citation>
    <scope>IDENTIFICATION</scope>
</reference>
<dbReference type="PANTHER" id="PTHR10800">
    <property type="entry name" value="PULMONARY SURFACTANT-ASSOCIATED PROTEIN C"/>
    <property type="match status" value="1"/>
</dbReference>
<dbReference type="InterPro" id="IPR001729">
    <property type="entry name" value="SP-C"/>
</dbReference>